<keyword evidence="3" id="KW-1185">Reference proteome</keyword>
<dbReference type="EMBL" id="BGZK01001030">
    <property type="protein sequence ID" value="GBP69101.1"/>
    <property type="molecule type" value="Genomic_DNA"/>
</dbReference>
<evidence type="ECO:0000313" key="2">
    <source>
        <dbReference type="EMBL" id="GBP69101.1"/>
    </source>
</evidence>
<name>A0A4C1XYK5_EUMVA</name>
<proteinExistence type="predicted"/>
<comment type="caution">
    <text evidence="2">The sequence shown here is derived from an EMBL/GenBank/DDBJ whole genome shotgun (WGS) entry which is preliminary data.</text>
</comment>
<evidence type="ECO:0000256" key="1">
    <source>
        <dbReference type="SAM" id="MobiDB-lite"/>
    </source>
</evidence>
<dbReference type="Proteomes" id="UP000299102">
    <property type="component" value="Unassembled WGS sequence"/>
</dbReference>
<dbReference type="AlphaFoldDB" id="A0A4C1XYK5"/>
<gene>
    <name evidence="2" type="ORF">EVAR_87381_1</name>
</gene>
<reference evidence="2 3" key="1">
    <citation type="journal article" date="2019" name="Commun. Biol.">
        <title>The bagworm genome reveals a unique fibroin gene that provides high tensile strength.</title>
        <authorList>
            <person name="Kono N."/>
            <person name="Nakamura H."/>
            <person name="Ohtoshi R."/>
            <person name="Tomita M."/>
            <person name="Numata K."/>
            <person name="Arakawa K."/>
        </authorList>
    </citation>
    <scope>NUCLEOTIDE SEQUENCE [LARGE SCALE GENOMIC DNA]</scope>
</reference>
<evidence type="ECO:0000313" key="3">
    <source>
        <dbReference type="Proteomes" id="UP000299102"/>
    </source>
</evidence>
<protein>
    <submittedName>
        <fullName evidence="2">Uncharacterized protein</fullName>
    </submittedName>
</protein>
<sequence>MKREQVSRKPQPRKDTAERLEIDPRKAKDYIDRTSTSSVRKIPFHNFSSERPRPRSGRSLFRENLIAHPNGKTVIWSPYAVAR</sequence>
<feature type="region of interest" description="Disordered" evidence="1">
    <location>
        <begin position="1"/>
        <end position="56"/>
    </location>
</feature>
<organism evidence="2 3">
    <name type="scientific">Eumeta variegata</name>
    <name type="common">Bagworm moth</name>
    <name type="synonym">Eumeta japonica</name>
    <dbReference type="NCBI Taxonomy" id="151549"/>
    <lineage>
        <taxon>Eukaryota</taxon>
        <taxon>Metazoa</taxon>
        <taxon>Ecdysozoa</taxon>
        <taxon>Arthropoda</taxon>
        <taxon>Hexapoda</taxon>
        <taxon>Insecta</taxon>
        <taxon>Pterygota</taxon>
        <taxon>Neoptera</taxon>
        <taxon>Endopterygota</taxon>
        <taxon>Lepidoptera</taxon>
        <taxon>Glossata</taxon>
        <taxon>Ditrysia</taxon>
        <taxon>Tineoidea</taxon>
        <taxon>Psychidae</taxon>
        <taxon>Oiketicinae</taxon>
        <taxon>Eumeta</taxon>
    </lineage>
</organism>
<accession>A0A4C1XYK5</accession>
<feature type="compositionally biased region" description="Basic and acidic residues" evidence="1">
    <location>
        <begin position="1"/>
        <end position="32"/>
    </location>
</feature>